<proteinExistence type="predicted"/>
<dbReference type="Proteomes" id="UP001060919">
    <property type="component" value="Plasmid pAUEb"/>
</dbReference>
<name>A0A915YLY7_9BACT</name>
<keyword evidence="1" id="KW-0614">Plasmid</keyword>
<dbReference type="RefSeq" id="WP_264793703.1">
    <property type="nucleotide sequence ID" value="NZ_AP026869.1"/>
</dbReference>
<dbReference type="InterPro" id="IPR010985">
    <property type="entry name" value="Ribbon_hlx_hlx"/>
</dbReference>
<organism evidence="1 2">
    <name type="scientific">Aureispira anguillae</name>
    <dbReference type="NCBI Taxonomy" id="2864201"/>
    <lineage>
        <taxon>Bacteria</taxon>
        <taxon>Pseudomonadati</taxon>
        <taxon>Bacteroidota</taxon>
        <taxon>Saprospiria</taxon>
        <taxon>Saprospirales</taxon>
        <taxon>Saprospiraceae</taxon>
        <taxon>Aureispira</taxon>
    </lineage>
</organism>
<dbReference type="KEGG" id="aup:AsAng_0064420"/>
<reference evidence="1" key="1">
    <citation type="submission" date="2022-09" db="EMBL/GenBank/DDBJ databases">
        <title>Aureispira anguillicida sp. nov., isolated from Leptocephalus of Japanese eel Anguilla japonica.</title>
        <authorList>
            <person name="Yuasa K."/>
            <person name="Mekata T."/>
            <person name="Ikunari K."/>
        </authorList>
    </citation>
    <scope>NUCLEOTIDE SEQUENCE</scope>
    <source>
        <strain evidence="1">EL160426</strain>
        <plasmid evidence="1">pAUEb</plasmid>
    </source>
</reference>
<protein>
    <submittedName>
        <fullName evidence="1">Uncharacterized protein</fullName>
    </submittedName>
</protein>
<dbReference type="AlphaFoldDB" id="A0A915YLY7"/>
<dbReference type="GO" id="GO:0006355">
    <property type="term" value="P:regulation of DNA-templated transcription"/>
    <property type="evidence" value="ECO:0007669"/>
    <property type="project" value="InterPro"/>
</dbReference>
<gene>
    <name evidence="1" type="ORF">AsAng_0064420</name>
</gene>
<evidence type="ECO:0000313" key="1">
    <source>
        <dbReference type="EMBL" id="BDS15658.1"/>
    </source>
</evidence>
<dbReference type="EMBL" id="AP026869">
    <property type="protein sequence ID" value="BDS15658.1"/>
    <property type="molecule type" value="Genomic_DNA"/>
</dbReference>
<dbReference type="InterPro" id="IPR013321">
    <property type="entry name" value="Arc_rbn_hlx_hlx"/>
</dbReference>
<accession>A0A915YLY7</accession>
<geneLocation type="plasmid" evidence="1 2">
    <name>pAUEb</name>
</geneLocation>
<dbReference type="Gene3D" id="1.10.1220.10">
    <property type="entry name" value="Met repressor-like"/>
    <property type="match status" value="1"/>
</dbReference>
<dbReference type="SUPFAM" id="SSF47598">
    <property type="entry name" value="Ribbon-helix-helix"/>
    <property type="match status" value="1"/>
</dbReference>
<sequence>MSKKRRGEKLAGMLDKDLPTPDKVEAMFNDVDSILEENNISRKIERKKFGTQLRPELIKELKRTALNRDMTITDLLERILEAYFEKNKE</sequence>
<evidence type="ECO:0000313" key="2">
    <source>
        <dbReference type="Proteomes" id="UP001060919"/>
    </source>
</evidence>
<keyword evidence="2" id="KW-1185">Reference proteome</keyword>